<feature type="domain" description="BTB" evidence="1">
    <location>
        <begin position="23"/>
        <end position="71"/>
    </location>
</feature>
<name>A0A397JQ97_9GLOM</name>
<dbReference type="OrthoDB" id="1022638at2759"/>
<dbReference type="InterPro" id="IPR052407">
    <property type="entry name" value="BTB_POZ_domain_cont_9"/>
</dbReference>
<dbReference type="Pfam" id="PF00651">
    <property type="entry name" value="BTB"/>
    <property type="match status" value="1"/>
</dbReference>
<evidence type="ECO:0000259" key="1">
    <source>
        <dbReference type="PROSITE" id="PS50097"/>
    </source>
</evidence>
<evidence type="ECO:0000259" key="2">
    <source>
        <dbReference type="PROSITE" id="PS51886"/>
    </source>
</evidence>
<keyword evidence="4" id="KW-1185">Reference proteome</keyword>
<dbReference type="InterPro" id="IPR011333">
    <property type="entry name" value="SKP1/BTB/POZ_sf"/>
</dbReference>
<dbReference type="InterPro" id="IPR006571">
    <property type="entry name" value="TLDc_dom"/>
</dbReference>
<dbReference type="PROSITE" id="PS50097">
    <property type="entry name" value="BTB"/>
    <property type="match status" value="2"/>
</dbReference>
<dbReference type="PANTHER" id="PTHR46306:SF1">
    <property type="entry name" value="BTB_POZ DOMAIN-CONTAINING PROTEIN 9"/>
    <property type="match status" value="1"/>
</dbReference>
<dbReference type="AlphaFoldDB" id="A0A397JQ97"/>
<dbReference type="Gene3D" id="3.30.710.10">
    <property type="entry name" value="Potassium Channel Kv1.1, Chain A"/>
    <property type="match status" value="2"/>
</dbReference>
<evidence type="ECO:0000313" key="4">
    <source>
        <dbReference type="Proteomes" id="UP000266861"/>
    </source>
</evidence>
<dbReference type="Proteomes" id="UP000266861">
    <property type="component" value="Unassembled WGS sequence"/>
</dbReference>
<dbReference type="Pfam" id="PF07707">
    <property type="entry name" value="BACK"/>
    <property type="match status" value="1"/>
</dbReference>
<comment type="caution">
    <text evidence="3">The sequence shown here is derived from an EMBL/GenBank/DDBJ whole genome shotgun (WGS) entry which is preliminary data.</text>
</comment>
<dbReference type="PANTHER" id="PTHR46306">
    <property type="entry name" value="BTB/POZ DOMAIN-CONTAINING PROTEIN 9"/>
    <property type="match status" value="1"/>
</dbReference>
<gene>
    <name evidence="3" type="ORF">Glove_13g147</name>
</gene>
<feature type="domain" description="TLDc" evidence="2">
    <location>
        <begin position="345"/>
        <end position="531"/>
    </location>
</feature>
<dbReference type="GO" id="GO:0005737">
    <property type="term" value="C:cytoplasm"/>
    <property type="evidence" value="ECO:0007669"/>
    <property type="project" value="TreeGrafter"/>
</dbReference>
<sequence length="534" mass="62228">MSLKFFDKLSQNFIELLNDKDDYNVIIEIENKEKSFTAHSNILKYRSPYFRKELSQNFIELLNDKDDYNVIIEIENKEKSFTAHSNILKYRSPYFRKELENIQPNKNNIKIIKSSVSAQIFDVILKYIYGGIVNLENVEARFIFDLMLAANEFELNELTNKLETYLIDTKASWLKTYFSLIYRTIFNENNFKNLENYCNDIIVKHPNIIFDSSDFTSFPVSALVSLLKRDDLQMEEVKIWDYVIKWGIAQNSTLPSNLEEWSKENFLTLKTTLQQCLPLVRYFHISITEIFDKIRPYKKLLGKQLWLDINQHLVAPDRPVISTILPARSILLKELPPRNEEPFSTIISEEHVAEISSWIDRKTTTYSMANIPYRFELILSSFKDGFAPQTFWDICHGHAKTVVVIKVKGTDEILGGYNPLAWDNTYHNPPSIVKWMKTKDSFIFSLKNGNIQNSIISRVKNTQFAIANISKSSQNKIGPHFGDFVLKSEKSDFTLDDISYCNIESYCYEKSIRTSSSAYFSIVDYEVFKIVGKS</sequence>
<dbReference type="SMART" id="SM00584">
    <property type="entry name" value="TLDc"/>
    <property type="match status" value="1"/>
</dbReference>
<dbReference type="Gene3D" id="1.25.40.420">
    <property type="match status" value="1"/>
</dbReference>
<evidence type="ECO:0000313" key="3">
    <source>
        <dbReference type="EMBL" id="RHZ89532.1"/>
    </source>
</evidence>
<dbReference type="SMART" id="SM00225">
    <property type="entry name" value="BTB"/>
    <property type="match status" value="1"/>
</dbReference>
<dbReference type="EMBL" id="PQFF01000011">
    <property type="protein sequence ID" value="RHZ89532.1"/>
    <property type="molecule type" value="Genomic_DNA"/>
</dbReference>
<proteinExistence type="predicted"/>
<feature type="domain" description="BTB" evidence="1">
    <location>
        <begin position="68"/>
        <end position="137"/>
    </location>
</feature>
<protein>
    <recommendedName>
        <fullName evidence="5">BTB domain-containing protein</fullName>
    </recommendedName>
</protein>
<dbReference type="InterPro" id="IPR000210">
    <property type="entry name" value="BTB/POZ_dom"/>
</dbReference>
<evidence type="ECO:0008006" key="5">
    <source>
        <dbReference type="Google" id="ProtNLM"/>
    </source>
</evidence>
<accession>A0A397JQ97</accession>
<dbReference type="InterPro" id="IPR011705">
    <property type="entry name" value="BACK"/>
</dbReference>
<dbReference type="PROSITE" id="PS51886">
    <property type="entry name" value="TLDC"/>
    <property type="match status" value="1"/>
</dbReference>
<reference evidence="3 4" key="1">
    <citation type="submission" date="2018-08" db="EMBL/GenBank/DDBJ databases">
        <title>Genome and evolution of the arbuscular mycorrhizal fungus Diversispora epigaea (formerly Glomus versiforme) and its bacterial endosymbionts.</title>
        <authorList>
            <person name="Sun X."/>
            <person name="Fei Z."/>
            <person name="Harrison M."/>
        </authorList>
    </citation>
    <scope>NUCLEOTIDE SEQUENCE [LARGE SCALE GENOMIC DNA]</scope>
    <source>
        <strain evidence="3 4">IT104</strain>
    </source>
</reference>
<dbReference type="Pfam" id="PF07534">
    <property type="entry name" value="TLD"/>
    <property type="match status" value="1"/>
</dbReference>
<organism evidence="3 4">
    <name type="scientific">Diversispora epigaea</name>
    <dbReference type="NCBI Taxonomy" id="1348612"/>
    <lineage>
        <taxon>Eukaryota</taxon>
        <taxon>Fungi</taxon>
        <taxon>Fungi incertae sedis</taxon>
        <taxon>Mucoromycota</taxon>
        <taxon>Glomeromycotina</taxon>
        <taxon>Glomeromycetes</taxon>
        <taxon>Diversisporales</taxon>
        <taxon>Diversisporaceae</taxon>
        <taxon>Diversispora</taxon>
    </lineage>
</organism>
<dbReference type="SUPFAM" id="SSF54695">
    <property type="entry name" value="POZ domain"/>
    <property type="match status" value="2"/>
</dbReference>